<dbReference type="InterPro" id="IPR000408">
    <property type="entry name" value="Reg_chr_condens"/>
</dbReference>
<dbReference type="OrthoDB" id="5370059at2759"/>
<protein>
    <submittedName>
        <fullName evidence="2">Uncharacterized protein</fullName>
    </submittedName>
</protein>
<sequence length="579" mass="61409">MITSIRRSLTTPLPLLRLPQQNRGIASTASSGFQHVLYFGNVLGYNSIDRFSKLSRAWLDSAGVSADVDHGLKWTCASGGVSHLLLSYTLLDRPLNPKAARSEDIVPLGTLPEKETEADGQGEREVMDVQGKKSLSSRPSKVFALGRNTHAQLGLGFSSQEATRGMVTGQLTGQGGVKSVVAGGTFSLVVTEGGQGSSVWVFGNDTLGQIGSSPSSSPPTTNQLDPYDISTRLNDSDTPQLKLLPLPKSVELGGGEGWTVKSSAAGVDHTLLLLEREVNGCVVQQVVATGLNTDGQLGLTPDGKKDAVPIEPLLSRTFQPVPLPLTPIPSSTSAGTTSAGEKIVQVECAADTSYALTSMGNIFSWGNSEYGQSFSTIQDRITSPIHIPNPLPAAYASYRIPRTLSPPKPVKLVAGGSFAALLDTQNRAWIVGHHPTTTTTSDQPNPTLTLIPNLPRIQNIFSGLEYLLLTTPSSIYILGLPPTSTSTTSSSPSTPFLTPTKIPFSIPKAPRQTWLDHNPHLKMKKPTQQKGGGVGGGVRVEAAACTRDHVVIVLDDGQGDEVWGECDRVPRDKGTDVTM</sequence>
<accession>A0A127ZGD8</accession>
<proteinExistence type="predicted"/>
<dbReference type="Gene3D" id="2.130.10.30">
    <property type="entry name" value="Regulator of chromosome condensation 1/beta-lactamase-inhibitor protein II"/>
    <property type="match status" value="2"/>
</dbReference>
<feature type="repeat" description="RCC1" evidence="1">
    <location>
        <begin position="140"/>
        <end position="193"/>
    </location>
</feature>
<dbReference type="InterPro" id="IPR053035">
    <property type="entry name" value="Mitochondrial_GEF_domain"/>
</dbReference>
<reference evidence="2" key="1">
    <citation type="submission" date="2014-06" db="EMBL/GenBank/DDBJ databases">
        <authorList>
            <person name="Ju J."/>
            <person name="Zhang J."/>
        </authorList>
    </citation>
    <scope>NUCLEOTIDE SEQUENCE</scope>
    <source>
        <strain evidence="2">SscI8</strain>
    </source>
</reference>
<dbReference type="AlphaFoldDB" id="A0A127ZGD8"/>
<name>A0A127ZGD8_9BASI</name>
<dbReference type="GO" id="GO:0019843">
    <property type="term" value="F:rRNA binding"/>
    <property type="evidence" value="ECO:0007669"/>
    <property type="project" value="TreeGrafter"/>
</dbReference>
<dbReference type="SUPFAM" id="SSF50985">
    <property type="entry name" value="RCC1/BLIP-II"/>
    <property type="match status" value="1"/>
</dbReference>
<dbReference type="PANTHER" id="PTHR46337:SF1">
    <property type="entry name" value="RCC1-LIKE G EXCHANGING FACTOR-LIKE PROTEIN"/>
    <property type="match status" value="1"/>
</dbReference>
<evidence type="ECO:0000313" key="2">
    <source>
        <dbReference type="EMBL" id="CDU25181.1"/>
    </source>
</evidence>
<dbReference type="GO" id="GO:0005085">
    <property type="term" value="F:guanyl-nucleotide exchange factor activity"/>
    <property type="evidence" value="ECO:0007669"/>
    <property type="project" value="TreeGrafter"/>
</dbReference>
<dbReference type="PANTHER" id="PTHR46337">
    <property type="entry name" value="RCC1-LIKE G EXCHANGING FACTOR-LIKE PROTEIN"/>
    <property type="match status" value="1"/>
</dbReference>
<feature type="repeat" description="RCC1" evidence="1">
    <location>
        <begin position="284"/>
        <end position="359"/>
    </location>
</feature>
<dbReference type="GO" id="GO:0070131">
    <property type="term" value="P:positive regulation of mitochondrial translation"/>
    <property type="evidence" value="ECO:0007669"/>
    <property type="project" value="TreeGrafter"/>
</dbReference>
<organism evidence="2">
    <name type="scientific">Sporisorium scitamineum</name>
    <dbReference type="NCBI Taxonomy" id="49012"/>
    <lineage>
        <taxon>Eukaryota</taxon>
        <taxon>Fungi</taxon>
        <taxon>Dikarya</taxon>
        <taxon>Basidiomycota</taxon>
        <taxon>Ustilaginomycotina</taxon>
        <taxon>Ustilaginomycetes</taxon>
        <taxon>Ustilaginales</taxon>
        <taxon>Ustilaginaceae</taxon>
        <taxon>Sporisorium</taxon>
    </lineage>
</organism>
<dbReference type="EMBL" id="LK056684">
    <property type="protein sequence ID" value="CDU25181.1"/>
    <property type="molecule type" value="Genomic_DNA"/>
</dbReference>
<evidence type="ECO:0000256" key="1">
    <source>
        <dbReference type="PROSITE-ProRule" id="PRU00235"/>
    </source>
</evidence>
<gene>
    <name evidence="2" type="ORF">SPSC_05015</name>
</gene>
<dbReference type="GO" id="GO:0005743">
    <property type="term" value="C:mitochondrial inner membrane"/>
    <property type="evidence" value="ECO:0007669"/>
    <property type="project" value="TreeGrafter"/>
</dbReference>
<dbReference type="PROSITE" id="PS50012">
    <property type="entry name" value="RCC1_3"/>
    <property type="match status" value="2"/>
</dbReference>
<dbReference type="InterPro" id="IPR009091">
    <property type="entry name" value="RCC1/BLIP-II"/>
</dbReference>